<evidence type="ECO:0000313" key="2">
    <source>
        <dbReference type="EMBL" id="SDH67556.1"/>
    </source>
</evidence>
<proteinExistence type="predicted"/>
<protein>
    <submittedName>
        <fullName evidence="2">Uncharacterized protein</fullName>
    </submittedName>
</protein>
<name>A0A1G8ECD6_9ACTN</name>
<dbReference type="EMBL" id="FNCN01000020">
    <property type="protein sequence ID" value="SDH67556.1"/>
    <property type="molecule type" value="Genomic_DNA"/>
</dbReference>
<evidence type="ECO:0000256" key="1">
    <source>
        <dbReference type="SAM" id="MobiDB-lite"/>
    </source>
</evidence>
<feature type="region of interest" description="Disordered" evidence="1">
    <location>
        <begin position="1"/>
        <end position="49"/>
    </location>
</feature>
<accession>A0A1G8ECD6</accession>
<feature type="compositionally biased region" description="Polar residues" evidence="1">
    <location>
        <begin position="1"/>
        <end position="14"/>
    </location>
</feature>
<sequence>MSADSMNAVSSTGGRPQRPHPKVQERNRAYNKLRDDWIDAHPGADDDAM</sequence>
<evidence type="ECO:0000313" key="3">
    <source>
        <dbReference type="Proteomes" id="UP000198923"/>
    </source>
</evidence>
<reference evidence="2 3" key="1">
    <citation type="submission" date="2016-10" db="EMBL/GenBank/DDBJ databases">
        <authorList>
            <person name="de Groot N.N."/>
        </authorList>
    </citation>
    <scope>NUCLEOTIDE SEQUENCE [LARGE SCALE GENOMIC DNA]</scope>
    <source>
        <strain evidence="2 3">CPCC 201354</strain>
    </source>
</reference>
<dbReference type="AlphaFoldDB" id="A0A1G8ECD6"/>
<dbReference type="Proteomes" id="UP000198923">
    <property type="component" value="Unassembled WGS sequence"/>
</dbReference>
<feature type="compositionally biased region" description="Basic and acidic residues" evidence="1">
    <location>
        <begin position="22"/>
        <end position="49"/>
    </location>
</feature>
<dbReference type="STRING" id="504805.SAMN05421505_12037"/>
<keyword evidence="3" id="KW-1185">Reference proteome</keyword>
<gene>
    <name evidence="2" type="ORF">SAMN05421505_12037</name>
</gene>
<organism evidence="2 3">
    <name type="scientific">Sinosporangium album</name>
    <dbReference type="NCBI Taxonomy" id="504805"/>
    <lineage>
        <taxon>Bacteria</taxon>
        <taxon>Bacillati</taxon>
        <taxon>Actinomycetota</taxon>
        <taxon>Actinomycetes</taxon>
        <taxon>Streptosporangiales</taxon>
        <taxon>Streptosporangiaceae</taxon>
        <taxon>Sinosporangium</taxon>
    </lineage>
</organism>